<dbReference type="Proteomes" id="UP000324800">
    <property type="component" value="Unassembled WGS sequence"/>
</dbReference>
<evidence type="ECO:0000313" key="2">
    <source>
        <dbReference type="Proteomes" id="UP000324800"/>
    </source>
</evidence>
<evidence type="ECO:0000313" key="1">
    <source>
        <dbReference type="EMBL" id="KAA6399283.1"/>
    </source>
</evidence>
<proteinExistence type="predicted"/>
<organism evidence="1 2">
    <name type="scientific">Streblomastix strix</name>
    <dbReference type="NCBI Taxonomy" id="222440"/>
    <lineage>
        <taxon>Eukaryota</taxon>
        <taxon>Metamonada</taxon>
        <taxon>Preaxostyla</taxon>
        <taxon>Oxymonadida</taxon>
        <taxon>Streblomastigidae</taxon>
        <taxon>Streblomastix</taxon>
    </lineage>
</organism>
<reference evidence="1 2" key="1">
    <citation type="submission" date="2019-03" db="EMBL/GenBank/DDBJ databases">
        <title>Single cell metagenomics reveals metabolic interactions within the superorganism composed of flagellate Streblomastix strix and complex community of Bacteroidetes bacteria on its surface.</title>
        <authorList>
            <person name="Treitli S.C."/>
            <person name="Kolisko M."/>
            <person name="Husnik F."/>
            <person name="Keeling P."/>
            <person name="Hampl V."/>
        </authorList>
    </citation>
    <scope>NUCLEOTIDE SEQUENCE [LARGE SCALE GENOMIC DNA]</scope>
    <source>
        <strain evidence="1">ST1C</strain>
    </source>
</reference>
<dbReference type="EMBL" id="SNRW01000784">
    <property type="protein sequence ID" value="KAA6399283.1"/>
    <property type="molecule type" value="Genomic_DNA"/>
</dbReference>
<sequence length="157" mass="18520">MDAINERITATNDETTSIQEHAEDTINMVIEEQNVAIEDYQKEIQQLKHRAVPIDKETSYILAIELEEIWQDKITYQVRRLNKRHLHKKQIILLRMAALYFDNLPIAMTTNEKLKEGLKKEFTDIDFFSNKITVPEADNQRLLDSISRIIDELYKSE</sequence>
<dbReference type="AlphaFoldDB" id="A0A5J4WWX8"/>
<protein>
    <submittedName>
        <fullName evidence="1">Uncharacterized protein</fullName>
    </submittedName>
</protein>
<name>A0A5J4WWX8_9EUKA</name>
<comment type="caution">
    <text evidence="1">The sequence shown here is derived from an EMBL/GenBank/DDBJ whole genome shotgun (WGS) entry which is preliminary data.</text>
</comment>
<gene>
    <name evidence="1" type="ORF">EZS28_005191</name>
</gene>
<accession>A0A5J4WWX8</accession>